<evidence type="ECO:0000256" key="1">
    <source>
        <dbReference type="SAM" id="MobiDB-lite"/>
    </source>
</evidence>
<sequence>MGMEVRGMPLSSFIVPHERQQMAEAIDQMFDSPACVTLTLRAETGVGRDSLDAKIILLPLKSDFGDVSRVLGAFVTNGKIGRAPRRFNILETDVRPLLKDPTGSTADAILSSRPAPQPTEDTPVISADEFQSKSSKKPNLQVLTFDR</sequence>
<keyword evidence="3" id="KW-1185">Reference proteome</keyword>
<evidence type="ECO:0000313" key="2">
    <source>
        <dbReference type="EMBL" id="CRK74215.1"/>
    </source>
</evidence>
<organism evidence="2 3">
    <name type="scientific">Nereida ignava</name>
    <dbReference type="NCBI Taxonomy" id="282199"/>
    <lineage>
        <taxon>Bacteria</taxon>
        <taxon>Pseudomonadati</taxon>
        <taxon>Pseudomonadota</taxon>
        <taxon>Alphaproteobacteria</taxon>
        <taxon>Rhodobacterales</taxon>
        <taxon>Roseobacteraceae</taxon>
        <taxon>Nereida</taxon>
    </lineage>
</organism>
<evidence type="ECO:0000313" key="3">
    <source>
        <dbReference type="Proteomes" id="UP000048949"/>
    </source>
</evidence>
<dbReference type="EMBL" id="CVQV01000002">
    <property type="protein sequence ID" value="CRK74215.1"/>
    <property type="molecule type" value="Genomic_DNA"/>
</dbReference>
<feature type="region of interest" description="Disordered" evidence="1">
    <location>
        <begin position="101"/>
        <end position="135"/>
    </location>
</feature>
<dbReference type="RefSeq" id="WP_053084815.1">
    <property type="nucleotide sequence ID" value="NZ_CVPC01000002.1"/>
</dbReference>
<name>A0A0U1NHK2_9RHOB</name>
<gene>
    <name evidence="2" type="ORF">NIG5292_00242</name>
</gene>
<dbReference type="Proteomes" id="UP000048949">
    <property type="component" value="Unassembled WGS sequence"/>
</dbReference>
<dbReference type="AlphaFoldDB" id="A0A0U1NHK2"/>
<accession>A0A0U1NHK2</accession>
<protein>
    <submittedName>
        <fullName evidence="2">PAS domain protein</fullName>
    </submittedName>
</protein>
<reference evidence="2 3" key="1">
    <citation type="submission" date="2015-04" db="EMBL/GenBank/DDBJ databases">
        <authorList>
            <person name="Syromyatnikov M.Y."/>
            <person name="Popov V.N."/>
        </authorList>
    </citation>
    <scope>NUCLEOTIDE SEQUENCE [LARGE SCALE GENOMIC DNA]</scope>
    <source>
        <strain evidence="2 3">CECT 5292</strain>
    </source>
</reference>
<dbReference type="InterPro" id="IPR009922">
    <property type="entry name" value="DUF1457"/>
</dbReference>
<dbReference type="Pfam" id="PF07310">
    <property type="entry name" value="PAS_5"/>
    <property type="match status" value="1"/>
</dbReference>
<proteinExistence type="predicted"/>
<dbReference type="STRING" id="282199.GCA_001049735_00242"/>